<evidence type="ECO:0000313" key="2">
    <source>
        <dbReference type="Proteomes" id="UP000046067"/>
    </source>
</evidence>
<proteinExistence type="predicted"/>
<dbReference type="Proteomes" id="UP000046067">
    <property type="component" value="Unassembled WGS sequence"/>
</dbReference>
<protein>
    <submittedName>
        <fullName evidence="1">Uncharacterized protein</fullName>
    </submittedName>
</protein>
<dbReference type="EMBL" id="CWQJ01000024">
    <property type="protein sequence ID" value="CSC62309.1"/>
    <property type="molecule type" value="Genomic_DNA"/>
</dbReference>
<accession>A0A655Z9A9</accession>
<gene>
    <name evidence="1" type="ORF">ERS013201_03092</name>
</gene>
<reference evidence="1 2" key="1">
    <citation type="submission" date="2015-07" db="EMBL/GenBank/DDBJ databases">
        <authorList>
            <consortium name="Pathogen Informatics"/>
        </authorList>
    </citation>
    <scope>NUCLEOTIDE SEQUENCE [LARGE SCALE GENOMIC DNA]</scope>
    <source>
        <strain evidence="1 2">A325</strain>
    </source>
</reference>
<organism evidence="1 2">
    <name type="scientific">Vibrio cholerae</name>
    <dbReference type="NCBI Taxonomy" id="666"/>
    <lineage>
        <taxon>Bacteria</taxon>
        <taxon>Pseudomonadati</taxon>
        <taxon>Pseudomonadota</taxon>
        <taxon>Gammaproteobacteria</taxon>
        <taxon>Vibrionales</taxon>
        <taxon>Vibrionaceae</taxon>
        <taxon>Vibrio</taxon>
    </lineage>
</organism>
<name>A0A655Z9A9_VIBCL</name>
<dbReference type="AlphaFoldDB" id="A0A655Z9A9"/>
<evidence type="ECO:0000313" key="1">
    <source>
        <dbReference type="EMBL" id="CSC62309.1"/>
    </source>
</evidence>
<sequence length="63" mass="7385">MLRLTFRMNRCPCGIARNGVSTIAQRIGQTRVTLRFVSLNRIYRRGTLNGFSRFNRWLHQATT</sequence>